<name>A0A1D1VW36_RAMVA</name>
<evidence type="ECO:0000256" key="3">
    <source>
        <dbReference type="SAM" id="MobiDB-lite"/>
    </source>
</evidence>
<evidence type="ECO:0000313" key="7">
    <source>
        <dbReference type="EMBL" id="GAV05675.1"/>
    </source>
</evidence>
<protein>
    <recommendedName>
        <fullName evidence="9">Cleavage/polyadenylation specificity factor A subunit C-terminal domain-containing protein</fullName>
    </recommendedName>
</protein>
<feature type="domain" description="RSE1/DDB1/CPSF1 C-terminal" evidence="4">
    <location>
        <begin position="1112"/>
        <end position="1444"/>
    </location>
</feature>
<evidence type="ECO:0008006" key="9">
    <source>
        <dbReference type="Google" id="ProtNLM"/>
    </source>
</evidence>
<evidence type="ECO:0000256" key="1">
    <source>
        <dbReference type="ARBA" id="ARBA00004123"/>
    </source>
</evidence>
<dbReference type="InterPro" id="IPR018846">
    <property type="entry name" value="Beta-prop_RSE1/DDB1/CPSF1_1st"/>
</dbReference>
<feature type="region of interest" description="Disordered" evidence="3">
    <location>
        <begin position="487"/>
        <end position="508"/>
    </location>
</feature>
<dbReference type="Gene3D" id="2.130.10.10">
    <property type="entry name" value="YVTN repeat-like/Quinoprotein amine dehydrogenase"/>
    <property type="match status" value="3"/>
</dbReference>
<feature type="domain" description="RSE1/DDB1/CPSF1 second beta-propeller" evidence="6">
    <location>
        <begin position="598"/>
        <end position="1038"/>
    </location>
</feature>
<reference evidence="7 8" key="1">
    <citation type="journal article" date="2016" name="Nat. Commun.">
        <title>Extremotolerant tardigrade genome and improved radiotolerance of human cultured cells by tardigrade-unique protein.</title>
        <authorList>
            <person name="Hashimoto T."/>
            <person name="Horikawa D.D."/>
            <person name="Saito Y."/>
            <person name="Kuwahara H."/>
            <person name="Kozuka-Hata H."/>
            <person name="Shin-I T."/>
            <person name="Minakuchi Y."/>
            <person name="Ohishi K."/>
            <person name="Motoyama A."/>
            <person name="Aizu T."/>
            <person name="Enomoto A."/>
            <person name="Kondo K."/>
            <person name="Tanaka S."/>
            <person name="Hara Y."/>
            <person name="Koshikawa S."/>
            <person name="Sagara H."/>
            <person name="Miura T."/>
            <person name="Yokobori S."/>
            <person name="Miyagawa K."/>
            <person name="Suzuki Y."/>
            <person name="Kubo T."/>
            <person name="Oyama M."/>
            <person name="Kohara Y."/>
            <person name="Fujiyama A."/>
            <person name="Arakawa K."/>
            <person name="Katayama T."/>
            <person name="Toyoda A."/>
            <person name="Kunieda T."/>
        </authorList>
    </citation>
    <scope>NUCLEOTIDE SEQUENCE [LARGE SCALE GENOMIC DNA]</scope>
    <source>
        <strain evidence="7 8">YOKOZUNA-1</strain>
    </source>
</reference>
<dbReference type="PANTHER" id="PTHR10644">
    <property type="entry name" value="DNA REPAIR/RNA PROCESSING CPSF FAMILY"/>
    <property type="match status" value="1"/>
</dbReference>
<dbReference type="InterPro" id="IPR015943">
    <property type="entry name" value="WD40/YVTN_repeat-like_dom_sf"/>
</dbReference>
<comment type="subcellular location">
    <subcellularLocation>
        <location evidence="1">Nucleus</location>
    </subcellularLocation>
</comment>
<feature type="domain" description="RSE1/DDB1/CPSF1 first beta-propeller" evidence="5">
    <location>
        <begin position="141"/>
        <end position="481"/>
    </location>
</feature>
<organism evidence="7 8">
    <name type="scientific">Ramazzottius varieornatus</name>
    <name type="common">Water bear</name>
    <name type="synonym">Tardigrade</name>
    <dbReference type="NCBI Taxonomy" id="947166"/>
    <lineage>
        <taxon>Eukaryota</taxon>
        <taxon>Metazoa</taxon>
        <taxon>Ecdysozoa</taxon>
        <taxon>Tardigrada</taxon>
        <taxon>Eutardigrada</taxon>
        <taxon>Parachela</taxon>
        <taxon>Hypsibioidea</taxon>
        <taxon>Ramazzottiidae</taxon>
        <taxon>Ramazzottius</taxon>
    </lineage>
</organism>
<evidence type="ECO:0000256" key="2">
    <source>
        <dbReference type="ARBA" id="ARBA00023242"/>
    </source>
</evidence>
<dbReference type="GO" id="GO:0003676">
    <property type="term" value="F:nucleic acid binding"/>
    <property type="evidence" value="ECO:0007669"/>
    <property type="project" value="InterPro"/>
</dbReference>
<proteinExistence type="predicted"/>
<sequence>MMACGAIKFLLPPSAIHHSVYCNFFNKREKSLVVAGLNFVQVYRLNVAIQPGFPVGYDDPAITETVRVQRAASPQPMDEHVPEVSKLTTSPVMPVDDYDDEDLYAPTIPTPAPARQQPDQVTDAVSQEKPAEQPSFLFPPENVRLECVASFELFGTITDLKASTLANSNRDLLLLTFADAKLSCVQYDPTVNDLRSISLHDYEAAKYSDEMPTNLGQAEPLVRVDPDGRCAIMRLYRTQLMVVPFTQAPTRSDNALTGPKPITQYKSFALSLKPLKDEPVEFIQDFQMLSGYLEPTVAVLCHKSFSYAGRAAVSSESCLVAAISINTREKSYHLIWSMMGLPYDCMYLRNVPRPIGGLLVFSTSSIIHVVQGNPPHGISLNSAAVGVVRFALKPVQNVVATLDGSRCSFFETERCLLALMNGNVYVITLVYDSVLRSIKDFHFQQVLNGRYASCITPLEGGYVFFGGKMSDSVLYVYNSSAWIEAEETSGENNDEENSDGVKKEPGQQRRIAMEVVDDDEIYGPNANTSVVTTLKKLRFAPCDALLNIGPCRTSTVGEPLHNLEDFTRIPDKDADLVTCSGYDSESFVSVLHRQIRPVVVASFDLPGAEDIWTLRSASAGFHEYVVVTTASRTAVFQSGDEITEDIDHPFRVDEQTIFCCLMDDGKLAVQVTRYHIKLARPTGAEVKELPLSEKDEIKSAIEGSNRLAVVTVMGNLFLFEWDHELQDLVEIPNSNMGGVLTASFYTDRSGMFTSNKPSNVGSVDMEVEPDKLEVQRVESHPEEDDEVLYLSKAEHAELLRLRNTERTPEDFQRFLVEERVNTMPYGYTDWLIVAYVDNTICIVSVPDLIPVYRTHSIIHGPRIIHDARALENAELPKEVIDSACQGMQLKEILLIGLGVRQTQPYLFAVVGEDVYVYHVVPFYYGLDDSRLRICFSKVKNDMLTRERKLRRKLPRDMNQVDERLAKRHLRHFTNVQGYSGVFLCFPYSFFVMVTDRNILRFHPMTVDGPIKAFAEFSNGNCNAGFIYYNSRKQIRVAELEPYWNYDFTWPVIKVRSPGTIHHLTYHFESKAYVVCTTAMYPEKRIIHGGVDQVDEEMTERDARFPYPMLPRFSVHLVSPEEWQVVPEVSYHLPDFEHVTAMKVLPLRNGTETGLKEYVVIGTNLSYGEDVQSRGRIILLDVVEVNPEPDQPMTKFRQKEIYAEEQKGPVTAICGVNGYIVAAVGQKVFILGLKGNILVGVAFLDVQIYVLQLSSIKDLILVADIQRSVSVVRFQEQYRTLSLVSSDPNQMHTYAAEFCVDNQSLTTAVTDIKQDFHVFQFDPEYYFAAFGNRLVRRMECNLGQHVTNMFRFRCSSWYPDAERIGAAALTKKHVTVMTTLDGAVACYINIPEKTYRRLLMMETILSNHCSHRAGLSPRLYWNARTSSEHERFDLVSTTKSIADGKVGSLYLELDHTEKHEVAMKIGTSVDTLLEELLDLDRQTAIF</sequence>
<keyword evidence="8" id="KW-1185">Reference proteome</keyword>
<feature type="region of interest" description="Disordered" evidence="3">
    <location>
        <begin position="103"/>
        <end position="136"/>
    </location>
</feature>
<dbReference type="STRING" id="947166.A0A1D1VW36"/>
<keyword evidence="2" id="KW-0539">Nucleus</keyword>
<evidence type="ECO:0000259" key="4">
    <source>
        <dbReference type="Pfam" id="PF03178"/>
    </source>
</evidence>
<accession>A0A1D1VW36</accession>
<dbReference type="OrthoDB" id="6109at2759"/>
<dbReference type="Proteomes" id="UP000186922">
    <property type="component" value="Unassembled WGS sequence"/>
</dbReference>
<comment type="caution">
    <text evidence="7">The sequence shown here is derived from an EMBL/GenBank/DDBJ whole genome shotgun (WGS) entry which is preliminary data.</text>
</comment>
<evidence type="ECO:0000259" key="6">
    <source>
        <dbReference type="Pfam" id="PF23726"/>
    </source>
</evidence>
<dbReference type="InterPro" id="IPR058543">
    <property type="entry name" value="Beta-prop_RSE1/DDB1/CPSF1_2nd"/>
</dbReference>
<dbReference type="InterPro" id="IPR004871">
    <property type="entry name" value="RSE1/DDB1/CPSF1_C"/>
</dbReference>
<dbReference type="InterPro" id="IPR050358">
    <property type="entry name" value="RSE1/DDB1/CFT1"/>
</dbReference>
<feature type="compositionally biased region" description="Acidic residues" evidence="3">
    <location>
        <begin position="487"/>
        <end position="498"/>
    </location>
</feature>
<dbReference type="Pfam" id="PF10433">
    <property type="entry name" value="Beta-prop_RSE1_1st"/>
    <property type="match status" value="1"/>
</dbReference>
<dbReference type="GO" id="GO:0005634">
    <property type="term" value="C:nucleus"/>
    <property type="evidence" value="ECO:0007669"/>
    <property type="project" value="UniProtKB-SubCell"/>
</dbReference>
<evidence type="ECO:0000313" key="8">
    <source>
        <dbReference type="Proteomes" id="UP000186922"/>
    </source>
</evidence>
<dbReference type="Pfam" id="PF23726">
    <property type="entry name" value="Beta-prop_RSE1_2nd"/>
    <property type="match status" value="1"/>
</dbReference>
<dbReference type="EMBL" id="BDGG01000012">
    <property type="protein sequence ID" value="GAV05675.1"/>
    <property type="molecule type" value="Genomic_DNA"/>
</dbReference>
<evidence type="ECO:0000259" key="5">
    <source>
        <dbReference type="Pfam" id="PF10433"/>
    </source>
</evidence>
<gene>
    <name evidence="7" type="primary">RvY_15769-1</name>
    <name evidence="7" type="synonym">RvY_15769.1</name>
    <name evidence="7" type="ORF">RvY_15769</name>
</gene>
<dbReference type="Pfam" id="PF03178">
    <property type="entry name" value="CPSF_A"/>
    <property type="match status" value="1"/>
</dbReference>